<gene>
    <name evidence="1" type="ORF">QBC46DRAFT_263049</name>
</gene>
<proteinExistence type="predicted"/>
<evidence type="ECO:0000313" key="2">
    <source>
        <dbReference type="Proteomes" id="UP001303473"/>
    </source>
</evidence>
<protein>
    <submittedName>
        <fullName evidence="1">Uncharacterized protein</fullName>
    </submittedName>
</protein>
<sequence length="51" mass="6123">YKFHEEDTLFYNPILYIKSLTFTDIAFKDLNDLKDIYNLVILLNSDRIILP</sequence>
<keyword evidence="2" id="KW-1185">Reference proteome</keyword>
<feature type="non-terminal residue" evidence="1">
    <location>
        <position position="1"/>
    </location>
</feature>
<reference evidence="2" key="1">
    <citation type="journal article" date="2023" name="Mol. Phylogenet. Evol.">
        <title>Genome-scale phylogeny and comparative genomics of the fungal order Sordariales.</title>
        <authorList>
            <person name="Hensen N."/>
            <person name="Bonometti L."/>
            <person name="Westerberg I."/>
            <person name="Brannstrom I.O."/>
            <person name="Guillou S."/>
            <person name="Cros-Aarteil S."/>
            <person name="Calhoun S."/>
            <person name="Haridas S."/>
            <person name="Kuo A."/>
            <person name="Mondo S."/>
            <person name="Pangilinan J."/>
            <person name="Riley R."/>
            <person name="LaButti K."/>
            <person name="Andreopoulos B."/>
            <person name="Lipzen A."/>
            <person name="Chen C."/>
            <person name="Yan M."/>
            <person name="Daum C."/>
            <person name="Ng V."/>
            <person name="Clum A."/>
            <person name="Steindorff A."/>
            <person name="Ohm R.A."/>
            <person name="Martin F."/>
            <person name="Silar P."/>
            <person name="Natvig D.O."/>
            <person name="Lalanne C."/>
            <person name="Gautier V."/>
            <person name="Ament-Velasquez S.L."/>
            <person name="Kruys A."/>
            <person name="Hutchinson M.I."/>
            <person name="Powell A.J."/>
            <person name="Barry K."/>
            <person name="Miller A.N."/>
            <person name="Grigoriev I.V."/>
            <person name="Debuchy R."/>
            <person name="Gladieux P."/>
            <person name="Hiltunen Thoren M."/>
            <person name="Johannesson H."/>
        </authorList>
    </citation>
    <scope>NUCLEOTIDE SEQUENCE [LARGE SCALE GENOMIC DNA]</scope>
    <source>
        <strain evidence="2">CBS 340.73</strain>
    </source>
</reference>
<name>A0AAN6N5G6_9PEZI</name>
<dbReference type="Proteomes" id="UP001303473">
    <property type="component" value="Unassembled WGS sequence"/>
</dbReference>
<evidence type="ECO:0000313" key="1">
    <source>
        <dbReference type="EMBL" id="KAK3939535.1"/>
    </source>
</evidence>
<organism evidence="1 2">
    <name type="scientific">Diplogelasinospora grovesii</name>
    <dbReference type="NCBI Taxonomy" id="303347"/>
    <lineage>
        <taxon>Eukaryota</taxon>
        <taxon>Fungi</taxon>
        <taxon>Dikarya</taxon>
        <taxon>Ascomycota</taxon>
        <taxon>Pezizomycotina</taxon>
        <taxon>Sordariomycetes</taxon>
        <taxon>Sordariomycetidae</taxon>
        <taxon>Sordariales</taxon>
        <taxon>Diplogelasinosporaceae</taxon>
        <taxon>Diplogelasinospora</taxon>
    </lineage>
</organism>
<dbReference type="AlphaFoldDB" id="A0AAN6N5G6"/>
<accession>A0AAN6N5G6</accession>
<comment type="caution">
    <text evidence="1">The sequence shown here is derived from an EMBL/GenBank/DDBJ whole genome shotgun (WGS) entry which is preliminary data.</text>
</comment>
<dbReference type="EMBL" id="MU853810">
    <property type="protein sequence ID" value="KAK3939535.1"/>
    <property type="molecule type" value="Genomic_DNA"/>
</dbReference>